<protein>
    <submittedName>
        <fullName evidence="7">RNA polymerase sigma factor RpoE</fullName>
    </submittedName>
</protein>
<evidence type="ECO:0000256" key="1">
    <source>
        <dbReference type="ARBA" id="ARBA00010641"/>
    </source>
</evidence>
<keyword evidence="3" id="KW-0731">Sigma factor</keyword>
<evidence type="ECO:0000259" key="6">
    <source>
        <dbReference type="Pfam" id="PF08281"/>
    </source>
</evidence>
<dbReference type="PANTHER" id="PTHR43133:SF51">
    <property type="entry name" value="RNA POLYMERASE SIGMA FACTOR"/>
    <property type="match status" value="1"/>
</dbReference>
<dbReference type="GO" id="GO:0003677">
    <property type="term" value="F:DNA binding"/>
    <property type="evidence" value="ECO:0007669"/>
    <property type="project" value="InterPro"/>
</dbReference>
<evidence type="ECO:0000256" key="4">
    <source>
        <dbReference type="ARBA" id="ARBA00023163"/>
    </source>
</evidence>
<dbReference type="GO" id="GO:0016987">
    <property type="term" value="F:sigma factor activity"/>
    <property type="evidence" value="ECO:0007669"/>
    <property type="project" value="UniProtKB-KW"/>
</dbReference>
<evidence type="ECO:0000256" key="2">
    <source>
        <dbReference type="ARBA" id="ARBA00023015"/>
    </source>
</evidence>
<evidence type="ECO:0000259" key="5">
    <source>
        <dbReference type="Pfam" id="PF04542"/>
    </source>
</evidence>
<dbReference type="Gene3D" id="1.10.1740.10">
    <property type="match status" value="1"/>
</dbReference>
<dbReference type="SUPFAM" id="SSF88659">
    <property type="entry name" value="Sigma3 and sigma4 domains of RNA polymerase sigma factors"/>
    <property type="match status" value="1"/>
</dbReference>
<dbReference type="InterPro" id="IPR036388">
    <property type="entry name" value="WH-like_DNA-bd_sf"/>
</dbReference>
<dbReference type="PANTHER" id="PTHR43133">
    <property type="entry name" value="RNA POLYMERASE ECF-TYPE SIGMA FACTO"/>
    <property type="match status" value="1"/>
</dbReference>
<dbReference type="InterPro" id="IPR013249">
    <property type="entry name" value="RNA_pol_sigma70_r4_t2"/>
</dbReference>
<reference evidence="7 8" key="1">
    <citation type="submission" date="2018-08" db="EMBL/GenBank/DDBJ databases">
        <title>Genome analysis of the thermophilic bacterium of the candidate phylum Aminicenantes from deep subsurface aquifer revealed its physiology and ecological role.</title>
        <authorList>
            <person name="Kadnikov V.V."/>
            <person name="Mardanov A.V."/>
            <person name="Beletsky A.V."/>
            <person name="Karnachuk O.V."/>
            <person name="Ravin N.V."/>
        </authorList>
    </citation>
    <scope>NUCLEOTIDE SEQUENCE [LARGE SCALE GENOMIC DNA]</scope>
    <source>
        <strain evidence="7">BY38</strain>
    </source>
</reference>
<evidence type="ECO:0000256" key="3">
    <source>
        <dbReference type="ARBA" id="ARBA00023082"/>
    </source>
</evidence>
<feature type="domain" description="RNA polymerase sigma factor 70 region 4 type 2" evidence="6">
    <location>
        <begin position="125"/>
        <end position="174"/>
    </location>
</feature>
<dbReference type="GO" id="GO:0006352">
    <property type="term" value="P:DNA-templated transcription initiation"/>
    <property type="evidence" value="ECO:0007669"/>
    <property type="project" value="InterPro"/>
</dbReference>
<feature type="domain" description="RNA polymerase sigma-70 region 2" evidence="5">
    <location>
        <begin position="22"/>
        <end position="90"/>
    </location>
</feature>
<name>A0A3E2BL55_9BACT</name>
<accession>A0A3E2BL55</accession>
<dbReference type="NCBIfam" id="TIGR02937">
    <property type="entry name" value="sigma70-ECF"/>
    <property type="match status" value="1"/>
</dbReference>
<keyword evidence="2" id="KW-0805">Transcription regulation</keyword>
<keyword evidence="4" id="KW-0804">Transcription</keyword>
<dbReference type="AlphaFoldDB" id="A0A3E2BL55"/>
<gene>
    <name evidence="7" type="ORF">OP8BY_0373</name>
</gene>
<comment type="caution">
    <text evidence="7">The sequence shown here is derived from an EMBL/GenBank/DDBJ whole genome shotgun (WGS) entry which is preliminary data.</text>
</comment>
<dbReference type="Proteomes" id="UP000257323">
    <property type="component" value="Unassembled WGS sequence"/>
</dbReference>
<dbReference type="CDD" id="cd06171">
    <property type="entry name" value="Sigma70_r4"/>
    <property type="match status" value="1"/>
</dbReference>
<evidence type="ECO:0000313" key="8">
    <source>
        <dbReference type="Proteomes" id="UP000257323"/>
    </source>
</evidence>
<dbReference type="InterPro" id="IPR039425">
    <property type="entry name" value="RNA_pol_sigma-70-like"/>
</dbReference>
<dbReference type="EMBL" id="QUAH01000009">
    <property type="protein sequence ID" value="RFT15483.1"/>
    <property type="molecule type" value="Genomic_DNA"/>
</dbReference>
<evidence type="ECO:0000313" key="7">
    <source>
        <dbReference type="EMBL" id="RFT15483.1"/>
    </source>
</evidence>
<dbReference type="InterPro" id="IPR014284">
    <property type="entry name" value="RNA_pol_sigma-70_dom"/>
</dbReference>
<comment type="similarity">
    <text evidence="1">Belongs to the sigma-70 factor family. ECF subfamily.</text>
</comment>
<dbReference type="Pfam" id="PF08281">
    <property type="entry name" value="Sigma70_r4_2"/>
    <property type="match status" value="1"/>
</dbReference>
<dbReference type="InterPro" id="IPR007627">
    <property type="entry name" value="RNA_pol_sigma70_r2"/>
</dbReference>
<organism evidence="7 8">
    <name type="scientific">Candidatus Saccharicenans subterraneus</name>
    <dbReference type="NCBI Taxonomy" id="2508984"/>
    <lineage>
        <taxon>Bacteria</taxon>
        <taxon>Candidatus Aminicenantota</taxon>
        <taxon>Candidatus Aminicenantia</taxon>
        <taxon>Candidatus Aminicenantales</taxon>
        <taxon>Candidatus Saccharicenantaceae</taxon>
        <taxon>Candidatus Saccharicenans</taxon>
    </lineage>
</organism>
<dbReference type="Gene3D" id="1.10.10.10">
    <property type="entry name" value="Winged helix-like DNA-binding domain superfamily/Winged helix DNA-binding domain"/>
    <property type="match status" value="1"/>
</dbReference>
<dbReference type="InterPro" id="IPR013324">
    <property type="entry name" value="RNA_pol_sigma_r3/r4-like"/>
</dbReference>
<dbReference type="SUPFAM" id="SSF88946">
    <property type="entry name" value="Sigma2 domain of RNA polymerase sigma factors"/>
    <property type="match status" value="1"/>
</dbReference>
<dbReference type="Pfam" id="PF04542">
    <property type="entry name" value="Sigma70_r2"/>
    <property type="match status" value="1"/>
</dbReference>
<sequence length="198" mass="23248">MEDEKLVAWFLETGDQAAFSQIVERYQKKVFRLVCSVLGPFSEASAEEVCQEVFLKLYRKMKLFSSRSNFSTWLYRLAYNTALDWRRQNRIRISLTSSYNDKQDDQADYSGDPLNTLLDEERRILVLQAIEELPEIYRTITYLHYWLDTPLEEVAGQLGLPEGTVKSYLFRSREILRKLLEKKLTGTGRPEKGKEKTQ</sequence>
<proteinExistence type="inferred from homology"/>
<dbReference type="InterPro" id="IPR013325">
    <property type="entry name" value="RNA_pol_sigma_r2"/>
</dbReference>